<proteinExistence type="predicted"/>
<dbReference type="EMBL" id="VSSQ01000003">
    <property type="protein sequence ID" value="MPL56312.1"/>
    <property type="molecule type" value="Genomic_DNA"/>
</dbReference>
<dbReference type="NCBIfam" id="TIGR04131">
    <property type="entry name" value="Bac_Flav_CTERM"/>
    <property type="match status" value="1"/>
</dbReference>
<name>A0A644SRN1_9ZZZZ</name>
<dbReference type="Pfam" id="PF17517">
    <property type="entry name" value="IgGFc_binding"/>
    <property type="match status" value="1"/>
</dbReference>
<accession>A0A644SRN1</accession>
<dbReference type="InterPro" id="IPR035234">
    <property type="entry name" value="IgGFc-bd_N"/>
</dbReference>
<comment type="caution">
    <text evidence="2">The sequence shown here is derived from an EMBL/GenBank/DDBJ whole genome shotgun (WGS) entry which is preliminary data.</text>
</comment>
<feature type="domain" description="IgGFc-binding protein N-terminal" evidence="1">
    <location>
        <begin position="130"/>
        <end position="449"/>
    </location>
</feature>
<reference evidence="2" key="1">
    <citation type="submission" date="2019-08" db="EMBL/GenBank/DDBJ databases">
        <authorList>
            <person name="Kucharzyk K."/>
            <person name="Murdoch R.W."/>
            <person name="Higgins S."/>
            <person name="Loffler F."/>
        </authorList>
    </citation>
    <scope>NUCLEOTIDE SEQUENCE</scope>
</reference>
<dbReference type="InterPro" id="IPR026341">
    <property type="entry name" value="T9SS_type_B"/>
</dbReference>
<organism evidence="2">
    <name type="scientific">bioreactor metagenome</name>
    <dbReference type="NCBI Taxonomy" id="1076179"/>
    <lineage>
        <taxon>unclassified sequences</taxon>
        <taxon>metagenomes</taxon>
        <taxon>ecological metagenomes</taxon>
    </lineage>
</organism>
<protein>
    <recommendedName>
        <fullName evidence="1">IgGFc-binding protein N-terminal domain-containing protein</fullName>
    </recommendedName>
</protein>
<evidence type="ECO:0000259" key="1">
    <source>
        <dbReference type="Pfam" id="PF17517"/>
    </source>
</evidence>
<evidence type="ECO:0000313" key="2">
    <source>
        <dbReference type="EMBL" id="MPL56312.1"/>
    </source>
</evidence>
<dbReference type="Pfam" id="PF13585">
    <property type="entry name" value="CHU_C"/>
    <property type="match status" value="1"/>
</dbReference>
<sequence length="1390" mass="153028">MKKLFTFLLFLFFITKSFAQFDTEHWFAPMADASNGSEAQQYIYVSTNETTPFKVDIYNNNIVIGTINNLSKGSPQKFSIPREYIITSDNTEINAKATLGLHLVGEKKFFANLRFSVFNHAEILTSKGKSALGKNFYIGMGEQYLPNNVANRNGLNAIASVIATENNTTIKLSGYNKDVIFSDGTTDDEKTIILNKGESYIFETRVSDATANLDGLIGANLSADKPVSVTNGNFLSLAENKANYDILMDQSAPTDRLGTEYVVLKGNGTANGLTNGYTEKSLVIATEDNTEVYVNGANTPITTLSKGQFYFIRGNFYNPSGNIYNLYIKSTKPIYVYQFLAGTDGADGTPEFATGGFNFIPALSCYLPSNIDEIGFVSEMPYRSYFENYYNTKLNIITEKGATVSINGTPINSSYGPFALSGNSAWETYVVPNVSGNVTIKSTRSVTAGIAAGNGAVGYGGYFAGFNSVPIISKGGDCEKGNVTLEVDNTYDGYQWYYNGNPYTGPGANTYIITPTESGDYYVKITKASCGSLDSPIFKFQRCPFKTTLAIEVSDCAPTYKITPKFSTSTQTIDISSIKVTKAPSYGTATIDATTGEITYTLTDTTVISDTFTYSFSGTDPNYPDTEFVTVNIIVNRLKTITGEALACIKPDKTGDFDLTQAKVSNDTNITKVEYFENYDAATKTFSNPIANFTSYNSIPKTIYAKVTNSYGCTEMAEINLNFYPIPNIDTLKFDSTLCDTDFDGLYEPDFDEISKTIVNNSADFDIYYFDNPGFNFPALPKNWTYTTPTRVYILVASRNGCTNATGFLDFKIGNKLSVTDATSQICDGDFNNTEAVNLDTYLPQLTSETGYTHLFYLTKNDADLEQNAVASSQNLTAITTFYVRIKKSGICDNIAALTLYFGQPKTSTTLPAQVTVCEGSTTILDAGTGFTSYLWSNGATTQTITVGKGDYSVVLTSPNSCTFTQKVSVVESPKAIVDISKFNTTICDQNLDGTIEVNLNNVTSAILLNPGIYQVKYYANNTDANAGNANVLNNSWPFSTDTTIFVRVESDYCPAQIYPLDFKFGNRVTLLTSTLSQEVCDDDLDAVKSVNLKTFESFFTTDNTVSITYFNSENDAKNNVNPFSSTQNITSTGTYFLRFEKVNSCPNWAKVTVNIKTPKASTTLQNKTICKNTTTVVDAGTGFTYYKWSNGTEGATLQTATYGVGTHYVELTSTNGCVYKQSFTISEAVDPVIDSVIEQGNSITVNVSGGTAPYEYSLDQINWQTSNMFYNLRYGIQKVYVRDAYVCTPVEYEFTIINIINAITPNGDGINDVLDYSDLRVKKDVKISIFDRFGKKVYSSEKQSNYIWNGTENGRSIITGTYWYVLEWIEPDTNTKVTYKNWIIVKNRN</sequence>
<gene>
    <name evidence="2" type="ORF">SDC9_01796</name>
</gene>